<keyword evidence="3" id="KW-1185">Reference proteome</keyword>
<evidence type="ECO:0000256" key="1">
    <source>
        <dbReference type="SAM" id="SignalP"/>
    </source>
</evidence>
<name>A0A1Y6DAY3_9GAMM</name>
<keyword evidence="1" id="KW-0732">Signal</keyword>
<protein>
    <recommendedName>
        <fullName evidence="4">P/Homo B domain-containing protein</fullName>
    </recommendedName>
</protein>
<dbReference type="STRING" id="1760988.SAMN02949497_0491"/>
<dbReference type="EMBL" id="FXAM01000002">
    <property type="protein sequence ID" value="SMF97462.1"/>
    <property type="molecule type" value="Genomic_DNA"/>
</dbReference>
<evidence type="ECO:0008006" key="4">
    <source>
        <dbReference type="Google" id="ProtNLM"/>
    </source>
</evidence>
<feature type="signal peptide" evidence="1">
    <location>
        <begin position="1"/>
        <end position="27"/>
    </location>
</feature>
<sequence length="286" mass="30646">MKNNFLHPTIRAMITLAAVAAAGAATADQLTKSFENTRTIKINDLCADPSLDKCAGLVDFYPIRETNVIIPSKAASPYGSLIKVPANAFPAGFKIKDINVTLKGVSHTNLDDVDVLLIAPDGRYVMVMSNANSSSATPNSVQNLTFTFDDSAALPLPNSNRNDGTLTSSTTSELAGIVYDEWVNVWTDPAPRRYKPTDYDATNPLSVDDMDYFPAPTPAGMVTPRTVVDTSTAALAVQKLVTSGPQLSTFNGGVPTGDWHLYVVDDFFWYDGSILGGWSLEITAGT</sequence>
<dbReference type="Proteomes" id="UP000192923">
    <property type="component" value="Unassembled WGS sequence"/>
</dbReference>
<evidence type="ECO:0000313" key="2">
    <source>
        <dbReference type="EMBL" id="SMF97462.1"/>
    </source>
</evidence>
<dbReference type="OrthoDB" id="9792152at2"/>
<dbReference type="AlphaFoldDB" id="A0A1Y6DAY3"/>
<dbReference type="Gene3D" id="2.60.120.260">
    <property type="entry name" value="Galactose-binding domain-like"/>
    <property type="match status" value="1"/>
</dbReference>
<accession>A0A1Y6DAY3</accession>
<organism evidence="2 3">
    <name type="scientific">Methylomagnum ishizawai</name>
    <dbReference type="NCBI Taxonomy" id="1760988"/>
    <lineage>
        <taxon>Bacteria</taxon>
        <taxon>Pseudomonadati</taxon>
        <taxon>Pseudomonadota</taxon>
        <taxon>Gammaproteobacteria</taxon>
        <taxon>Methylococcales</taxon>
        <taxon>Methylococcaceae</taxon>
        <taxon>Methylomagnum</taxon>
    </lineage>
</organism>
<dbReference type="RefSeq" id="WP_085216494.1">
    <property type="nucleotide sequence ID" value="NZ_FXAM01000002.1"/>
</dbReference>
<gene>
    <name evidence="2" type="ORF">SAMN02949497_0491</name>
</gene>
<reference evidence="2 3" key="1">
    <citation type="submission" date="2016-12" db="EMBL/GenBank/DDBJ databases">
        <authorList>
            <person name="Song W.-J."/>
            <person name="Kurnit D.M."/>
        </authorList>
    </citation>
    <scope>NUCLEOTIDE SEQUENCE [LARGE SCALE GENOMIC DNA]</scope>
    <source>
        <strain evidence="2 3">175</strain>
    </source>
</reference>
<evidence type="ECO:0000313" key="3">
    <source>
        <dbReference type="Proteomes" id="UP000192923"/>
    </source>
</evidence>
<feature type="chain" id="PRO_5012576908" description="P/Homo B domain-containing protein" evidence="1">
    <location>
        <begin position="28"/>
        <end position="286"/>
    </location>
</feature>
<proteinExistence type="predicted"/>